<accession>K1WC91</accession>
<evidence type="ECO:0000313" key="1">
    <source>
        <dbReference type="EMBL" id="EKC99238.1"/>
    </source>
</evidence>
<dbReference type="Proteomes" id="UP000006757">
    <property type="component" value="Unassembled WGS sequence"/>
</dbReference>
<dbReference type="InParanoid" id="K1WC91"/>
<dbReference type="AlphaFoldDB" id="K1WC91"/>
<sequence>MQDPLTVLGEDIFVEVLSNLGVNDLCSSERVTKSWLACARAHSSGLWRHASLVDGVEPFDLQTCNNLAKNGIWGIDEYDRRPIAFNVYRLLETPATAMRELPEWDWSDVAHDADPMENKGNVDGKRRTRVNWRYVCEAHRSLQNAWSLARCRLRWVTPPTNTVWRIKSILEQDILLCTSRQTHRNGLITVDQHTSRPIFCIEGLDGYAHLEAGRGYVVFNRPGIIDPALGFNVDDDNALEVWRTGEARARDSLPKVGQSPLSATAVSFTHPKVFCPNRPDGPLPRGHLEHYQTLQPPSRCLAFRLHVDKADTPDAKAVVAACGSNAIYIWHLEEDKPMQRIERDWANIGRPNMHVYSRRTNKHVLAFPPTRSAARDTACFAYSLSLADDFKAVPDDERKRAQTSTLTSGVPAPIGRAIVPGYAEGESGFDEAVARGVAMHGLRVKIDKPEDIEYSFSACHYTSTDLVCTTKTGAIFIVRHYRDVFRAAAELPDGQRAAFVKKHTVLIGLGTVIRQLTTYRDHIVLCTVRCSCTDQADCQSFNVILINGKKIPEIPEEDALYSRILQPLKEDLKELEKGMPMRARGNEEPSLDAQRPMLRAHVLLGNHPQAMKFSSCVQADARSIYLTYWAGGEVEATGGADSGHVSYPPAEAVDGFGMCVKVWTFGMD</sequence>
<evidence type="ECO:0000313" key="2">
    <source>
        <dbReference type="Proteomes" id="UP000006757"/>
    </source>
</evidence>
<dbReference type="HOGENOM" id="CLU_029217_0_0_1"/>
<dbReference type="STRING" id="1220162.K1WC91"/>
<organism evidence="1 2">
    <name type="scientific">Trichosporon asahii var. asahii (strain CBS 8904)</name>
    <name type="common">Yeast</name>
    <dbReference type="NCBI Taxonomy" id="1220162"/>
    <lineage>
        <taxon>Eukaryota</taxon>
        <taxon>Fungi</taxon>
        <taxon>Dikarya</taxon>
        <taxon>Basidiomycota</taxon>
        <taxon>Agaricomycotina</taxon>
        <taxon>Tremellomycetes</taxon>
        <taxon>Trichosporonales</taxon>
        <taxon>Trichosporonaceae</taxon>
        <taxon>Trichosporon</taxon>
    </lineage>
</organism>
<protein>
    <recommendedName>
        <fullName evidence="3">F-box domain-containing protein</fullName>
    </recommendedName>
</protein>
<dbReference type="Gene3D" id="1.20.1280.50">
    <property type="match status" value="1"/>
</dbReference>
<proteinExistence type="predicted"/>
<dbReference type="eggNOG" id="ENOG502QYUG">
    <property type="taxonomic scope" value="Eukaryota"/>
</dbReference>
<dbReference type="OrthoDB" id="550575at2759"/>
<reference evidence="1 2" key="1">
    <citation type="journal article" date="2012" name="Eukaryot. Cell">
        <title>Genome sequence of the Trichosporon asahii environmental strain CBS 8904.</title>
        <authorList>
            <person name="Yang R.Y."/>
            <person name="Li H.T."/>
            <person name="Zhu H."/>
            <person name="Zhou G.P."/>
            <person name="Wang M."/>
            <person name="Wang L."/>
        </authorList>
    </citation>
    <scope>NUCLEOTIDE SEQUENCE [LARGE SCALE GENOMIC DNA]</scope>
    <source>
        <strain evidence="1 2">CBS 8904</strain>
    </source>
</reference>
<name>K1WC91_TRIAC</name>
<gene>
    <name evidence="1" type="ORF">A1Q2_06438</name>
</gene>
<comment type="caution">
    <text evidence="1">The sequence shown here is derived from an EMBL/GenBank/DDBJ whole genome shotgun (WGS) entry which is preliminary data.</text>
</comment>
<dbReference type="InterPro" id="IPR036047">
    <property type="entry name" value="F-box-like_dom_sf"/>
</dbReference>
<dbReference type="EMBL" id="AMBO01000373">
    <property type="protein sequence ID" value="EKC99238.1"/>
    <property type="molecule type" value="Genomic_DNA"/>
</dbReference>
<dbReference type="SUPFAM" id="SSF81383">
    <property type="entry name" value="F-box domain"/>
    <property type="match status" value="1"/>
</dbReference>
<evidence type="ECO:0008006" key="3">
    <source>
        <dbReference type="Google" id="ProtNLM"/>
    </source>
</evidence>
<dbReference type="OMA" id="DADPMEN"/>
<keyword evidence="2" id="KW-1185">Reference proteome</keyword>